<evidence type="ECO:0000256" key="4">
    <source>
        <dbReference type="ARBA" id="ARBA00022475"/>
    </source>
</evidence>
<protein>
    <recommendedName>
        <fullName evidence="10">Protein-export membrane protein SecG</fullName>
    </recommendedName>
</protein>
<reference evidence="12" key="1">
    <citation type="journal article" date="2020" name="mSystems">
        <title>Genome- and Community-Level Interaction Insights into Carbon Utilization and Element Cycling Functions of Hydrothermarchaeota in Hydrothermal Sediment.</title>
        <authorList>
            <person name="Zhou Z."/>
            <person name="Liu Y."/>
            <person name="Xu W."/>
            <person name="Pan J."/>
            <person name="Luo Z.H."/>
            <person name="Li M."/>
        </authorList>
    </citation>
    <scope>NUCLEOTIDE SEQUENCE [LARGE SCALE GENOMIC DNA]</scope>
    <source>
        <strain evidence="12">SpSt-479</strain>
    </source>
</reference>
<evidence type="ECO:0000256" key="7">
    <source>
        <dbReference type="ARBA" id="ARBA00022989"/>
    </source>
</evidence>
<dbReference type="PANTHER" id="PTHR34182:SF1">
    <property type="entry name" value="PROTEIN-EXPORT MEMBRANE PROTEIN SECG"/>
    <property type="match status" value="1"/>
</dbReference>
<evidence type="ECO:0000256" key="5">
    <source>
        <dbReference type="ARBA" id="ARBA00022692"/>
    </source>
</evidence>
<dbReference type="AlphaFoldDB" id="A0A7V2ZIL9"/>
<keyword evidence="5 10" id="KW-0812">Transmembrane</keyword>
<evidence type="ECO:0000256" key="11">
    <source>
        <dbReference type="SAM" id="MobiDB-lite"/>
    </source>
</evidence>
<dbReference type="PRINTS" id="PR01651">
    <property type="entry name" value="SECGEXPORT"/>
</dbReference>
<feature type="compositionally biased region" description="Low complexity" evidence="11">
    <location>
        <begin position="97"/>
        <end position="114"/>
    </location>
</feature>
<dbReference type="NCBIfam" id="TIGR00810">
    <property type="entry name" value="secG"/>
    <property type="match status" value="1"/>
</dbReference>
<dbReference type="GO" id="GO:0043952">
    <property type="term" value="P:protein transport by the Sec complex"/>
    <property type="evidence" value="ECO:0007669"/>
    <property type="project" value="TreeGrafter"/>
</dbReference>
<sequence>MYTLLVLLATIDAILLIIIVLLQASKGGGLAGTFGGAGNIGSMFGTRRTADFLSKSTWWLAGILAVLALAINLFFLPGQTTKEQRSVIQESGRTTVPQQPTLPQQMPQQQNNSK</sequence>
<keyword evidence="6 10" id="KW-0653">Protein transport</keyword>
<gene>
    <name evidence="12" type="primary">secG</name>
    <name evidence="12" type="ORF">ENS31_03805</name>
</gene>
<keyword evidence="8 10" id="KW-0811">Translocation</keyword>
<comment type="caution">
    <text evidence="12">The sequence shown here is derived from an EMBL/GenBank/DDBJ whole genome shotgun (WGS) entry which is preliminary data.</text>
</comment>
<name>A0A7V2ZIL9_9BACT</name>
<evidence type="ECO:0000313" key="12">
    <source>
        <dbReference type="EMBL" id="HFI90642.1"/>
    </source>
</evidence>
<comment type="caution">
    <text evidence="10">Lacks conserved residue(s) required for the propagation of feature annotation.</text>
</comment>
<dbReference type="PANTHER" id="PTHR34182">
    <property type="entry name" value="PROTEIN-EXPORT MEMBRANE PROTEIN SECG"/>
    <property type="match status" value="1"/>
</dbReference>
<organism evidence="12">
    <name type="scientific">Ignavibacterium album</name>
    <dbReference type="NCBI Taxonomy" id="591197"/>
    <lineage>
        <taxon>Bacteria</taxon>
        <taxon>Pseudomonadati</taxon>
        <taxon>Ignavibacteriota</taxon>
        <taxon>Ignavibacteria</taxon>
        <taxon>Ignavibacteriales</taxon>
        <taxon>Ignavibacteriaceae</taxon>
        <taxon>Ignavibacterium</taxon>
    </lineage>
</organism>
<evidence type="ECO:0000256" key="9">
    <source>
        <dbReference type="ARBA" id="ARBA00023136"/>
    </source>
</evidence>
<keyword evidence="7 10" id="KW-1133">Transmembrane helix</keyword>
<evidence type="ECO:0000256" key="3">
    <source>
        <dbReference type="ARBA" id="ARBA00022448"/>
    </source>
</evidence>
<comment type="similarity">
    <text evidence="2 10">Belongs to the SecG family.</text>
</comment>
<evidence type="ECO:0000256" key="6">
    <source>
        <dbReference type="ARBA" id="ARBA00022927"/>
    </source>
</evidence>
<dbReference type="GO" id="GO:0009306">
    <property type="term" value="P:protein secretion"/>
    <property type="evidence" value="ECO:0007669"/>
    <property type="project" value="UniProtKB-UniRule"/>
</dbReference>
<dbReference type="EMBL" id="DSUJ01000008">
    <property type="protein sequence ID" value="HFI90642.1"/>
    <property type="molecule type" value="Genomic_DNA"/>
</dbReference>
<keyword evidence="9 10" id="KW-0472">Membrane</keyword>
<feature type="compositionally biased region" description="Polar residues" evidence="11">
    <location>
        <begin position="85"/>
        <end position="96"/>
    </location>
</feature>
<comment type="subcellular location">
    <subcellularLocation>
        <location evidence="1 10">Cell membrane</location>
        <topology evidence="1 10">Multi-pass membrane protein</topology>
    </subcellularLocation>
</comment>
<dbReference type="GO" id="GO:0005886">
    <property type="term" value="C:plasma membrane"/>
    <property type="evidence" value="ECO:0007669"/>
    <property type="project" value="UniProtKB-SubCell"/>
</dbReference>
<proteinExistence type="inferred from homology"/>
<dbReference type="Pfam" id="PF03840">
    <property type="entry name" value="SecG"/>
    <property type="match status" value="1"/>
</dbReference>
<evidence type="ECO:0000256" key="1">
    <source>
        <dbReference type="ARBA" id="ARBA00004651"/>
    </source>
</evidence>
<evidence type="ECO:0000256" key="10">
    <source>
        <dbReference type="RuleBase" id="RU365087"/>
    </source>
</evidence>
<accession>A0A7V2ZIL9</accession>
<dbReference type="GO" id="GO:0015450">
    <property type="term" value="F:protein-transporting ATPase activity"/>
    <property type="evidence" value="ECO:0007669"/>
    <property type="project" value="UniProtKB-UniRule"/>
</dbReference>
<keyword evidence="3 10" id="KW-0813">Transport</keyword>
<dbReference type="RefSeq" id="WP_304148372.1">
    <property type="nucleotide sequence ID" value="NZ_JAOAIE010000132.1"/>
</dbReference>
<keyword evidence="4 10" id="KW-1003">Cell membrane</keyword>
<feature type="region of interest" description="Disordered" evidence="11">
    <location>
        <begin position="85"/>
        <end position="114"/>
    </location>
</feature>
<comment type="function">
    <text evidence="10">Involved in protein export. Participates in an early event of protein translocation.</text>
</comment>
<evidence type="ECO:0000256" key="8">
    <source>
        <dbReference type="ARBA" id="ARBA00023010"/>
    </source>
</evidence>
<feature type="transmembrane region" description="Helical" evidence="10">
    <location>
        <begin position="57"/>
        <end position="76"/>
    </location>
</feature>
<dbReference type="InterPro" id="IPR004692">
    <property type="entry name" value="SecG"/>
</dbReference>
<dbReference type="GO" id="GO:0065002">
    <property type="term" value="P:intracellular protein transmembrane transport"/>
    <property type="evidence" value="ECO:0007669"/>
    <property type="project" value="TreeGrafter"/>
</dbReference>
<evidence type="ECO:0000256" key="2">
    <source>
        <dbReference type="ARBA" id="ARBA00008445"/>
    </source>
</evidence>